<evidence type="ECO:0008006" key="3">
    <source>
        <dbReference type="Google" id="ProtNLM"/>
    </source>
</evidence>
<gene>
    <name evidence="1" type="ORF">FRACYDRAFT_183426</name>
</gene>
<protein>
    <recommendedName>
        <fullName evidence="3">Reverse transcriptase Ty1/copia-type domain-containing protein</fullName>
    </recommendedName>
</protein>
<evidence type="ECO:0000313" key="1">
    <source>
        <dbReference type="EMBL" id="OEU18953.1"/>
    </source>
</evidence>
<accession>A0A1E7FMC5</accession>
<feature type="non-terminal residue" evidence="1">
    <location>
        <position position="82"/>
    </location>
</feature>
<dbReference type="KEGG" id="fcy:FRACYDRAFT_183426"/>
<reference evidence="1 2" key="1">
    <citation type="submission" date="2016-09" db="EMBL/GenBank/DDBJ databases">
        <title>Extensive genetic diversity and differential bi-allelic expression allows diatom success in the polar Southern Ocean.</title>
        <authorList>
            <consortium name="DOE Joint Genome Institute"/>
            <person name="Mock T."/>
            <person name="Otillar R.P."/>
            <person name="Strauss J."/>
            <person name="Dupont C."/>
            <person name="Frickenhaus S."/>
            <person name="Maumus F."/>
            <person name="Mcmullan M."/>
            <person name="Sanges R."/>
            <person name="Schmutz J."/>
            <person name="Toseland A."/>
            <person name="Valas R."/>
            <person name="Veluchamy A."/>
            <person name="Ward B.J."/>
            <person name="Allen A."/>
            <person name="Barry K."/>
            <person name="Falciatore A."/>
            <person name="Ferrante M."/>
            <person name="Fortunato A.E."/>
            <person name="Gloeckner G."/>
            <person name="Gruber A."/>
            <person name="Hipkin R."/>
            <person name="Janech M."/>
            <person name="Kroth P."/>
            <person name="Leese F."/>
            <person name="Lindquist E."/>
            <person name="Lyon B.R."/>
            <person name="Martin J."/>
            <person name="Mayer C."/>
            <person name="Parker M."/>
            <person name="Quesneville H."/>
            <person name="Raymond J."/>
            <person name="Uhlig C."/>
            <person name="Valentin K.U."/>
            <person name="Worden A.Z."/>
            <person name="Armbrust E.V."/>
            <person name="Bowler C."/>
            <person name="Green B."/>
            <person name="Moulton V."/>
            <person name="Van Oosterhout C."/>
            <person name="Grigoriev I."/>
        </authorList>
    </citation>
    <scope>NUCLEOTIDE SEQUENCE [LARGE SCALE GENOMIC DNA]</scope>
    <source>
        <strain evidence="1 2">CCMP1102</strain>
    </source>
</reference>
<proteinExistence type="predicted"/>
<dbReference type="AlphaFoldDB" id="A0A1E7FMC5"/>
<dbReference type="EMBL" id="KV784356">
    <property type="protein sequence ID" value="OEU18953.1"/>
    <property type="molecule type" value="Genomic_DNA"/>
</dbReference>
<dbReference type="InParanoid" id="A0A1E7FMC5"/>
<name>A0A1E7FMC5_9STRA</name>
<dbReference type="Proteomes" id="UP000095751">
    <property type="component" value="Unassembled WGS sequence"/>
</dbReference>
<keyword evidence="2" id="KW-1185">Reference proteome</keyword>
<sequence>MICDIRPEYEKLIKFTTNGKRWLVGKVTKAIYGTLLGARLFYDKLRGFLESLGYEANNYDECTFNKMINGKQCTIQFHVDDL</sequence>
<dbReference type="OrthoDB" id="43295at2759"/>
<organism evidence="1 2">
    <name type="scientific">Fragilariopsis cylindrus CCMP1102</name>
    <dbReference type="NCBI Taxonomy" id="635003"/>
    <lineage>
        <taxon>Eukaryota</taxon>
        <taxon>Sar</taxon>
        <taxon>Stramenopiles</taxon>
        <taxon>Ochrophyta</taxon>
        <taxon>Bacillariophyta</taxon>
        <taxon>Bacillariophyceae</taxon>
        <taxon>Bacillariophycidae</taxon>
        <taxon>Bacillariales</taxon>
        <taxon>Bacillariaceae</taxon>
        <taxon>Fragilariopsis</taxon>
    </lineage>
</organism>
<evidence type="ECO:0000313" key="2">
    <source>
        <dbReference type="Proteomes" id="UP000095751"/>
    </source>
</evidence>